<accession>A0A7I8JBW5</accession>
<sequence>MPPPQGQTPSLVASASPSEFYALILQSCLKSGDGREGALSAAAQATGRSVHAGVIKSGLWSVYLMNNLINFYSRSDSAADAGRLFREMPVKNIFSWNTILAAEAKKSGLDAAMRMFDRMPKRDSVSWTIIIAGYSRKGNHREAARIFTNLLSSCAAGGAIGVGRKVHTFIVKLGMTGCVAVANSLVNMYYKSGDVGTAKMVFERMSLRSVSSWNAMITLHAQTGRLDLARAQFAEMTERSVVSWNAIIAGCNQNGHDVEALHFFRMMLKDPSVSPDSFTFTSVLSACGNLEVLRPGTQVHASMVRSQGLSCGPLENSLISMYAKCGKVDNARKLVEHSASSNVGVITFTSLVEGYSKLGDLQPARQIFNSMKHRDVVAWTAMIVGYVQNGFNSDAIELFRLMLEDGPKPNNYTLAAMLSVFSTLALLNHGKQLHSRAIRSGQVDSVSVNNALIMMYSKAGSIVWARRVFDQICWSRETVSWTSMIIALAQHGLGEEAIALFDQMLLAGIEPDHITFVGVFSACTHVGLVEEGKNYFMQMQNTHKISPTASHYACMIDLFARAGLLQEAQDFIEKMPVQPDDIAWGSLLSACKVHKNPELAKLAADRLLAINPDNSGAYSALANVYSTCGRWEDAAMKKLQGFSWIHVKNKVHIFGADDGLHPQREAIYEMAAKIWKEIKKAGFVPDVDSVLHDIDDELKEQLLSRHSEKLAIAYGLISTPEKTTLRIMKNLRVCNDCHSAIKFISKVVGREIIVRDATRFHHFRDGSCSCKNYW</sequence>
<dbReference type="InterPro" id="IPR032867">
    <property type="entry name" value="DYW_dom"/>
</dbReference>
<dbReference type="EMBL" id="LR743597">
    <property type="protein sequence ID" value="CAA2627969.1"/>
    <property type="molecule type" value="Genomic_DNA"/>
</dbReference>
<dbReference type="Gene3D" id="1.25.40.10">
    <property type="entry name" value="Tetratricopeptide repeat domain"/>
    <property type="match status" value="5"/>
</dbReference>
<feature type="repeat" description="PPR" evidence="2">
    <location>
        <begin position="123"/>
        <end position="153"/>
    </location>
</feature>
<dbReference type="NCBIfam" id="TIGR00756">
    <property type="entry name" value="PPR"/>
    <property type="match status" value="4"/>
</dbReference>
<dbReference type="SUPFAM" id="SSF48452">
    <property type="entry name" value="TPR-like"/>
    <property type="match status" value="1"/>
</dbReference>
<feature type="repeat" description="PPR" evidence="2">
    <location>
        <begin position="375"/>
        <end position="409"/>
    </location>
</feature>
<proteinExistence type="predicted"/>
<dbReference type="Pfam" id="PF14432">
    <property type="entry name" value="DYW_deaminase"/>
    <property type="match status" value="1"/>
</dbReference>
<dbReference type="GO" id="GO:0009451">
    <property type="term" value="P:RNA modification"/>
    <property type="evidence" value="ECO:0007669"/>
    <property type="project" value="InterPro"/>
</dbReference>
<feature type="repeat" description="PPR" evidence="2">
    <location>
        <begin position="344"/>
        <end position="374"/>
    </location>
</feature>
<dbReference type="Proteomes" id="UP001189122">
    <property type="component" value="Unassembled WGS sequence"/>
</dbReference>
<dbReference type="GO" id="GO:0003723">
    <property type="term" value="F:RNA binding"/>
    <property type="evidence" value="ECO:0007669"/>
    <property type="project" value="InterPro"/>
</dbReference>
<protein>
    <recommendedName>
        <fullName evidence="3">DYW domain-containing protein</fullName>
    </recommendedName>
</protein>
<dbReference type="InterPro" id="IPR002885">
    <property type="entry name" value="PPR_rpt"/>
</dbReference>
<dbReference type="FunFam" id="1.25.40.10:FF:001162">
    <property type="entry name" value="Pentatricopeptide repeat-containing protein"/>
    <property type="match status" value="1"/>
</dbReference>
<dbReference type="AlphaFoldDB" id="A0A7I8JBW5"/>
<dbReference type="PROSITE" id="PS51375">
    <property type="entry name" value="PPR"/>
    <property type="match status" value="6"/>
</dbReference>
<dbReference type="GO" id="GO:0008270">
    <property type="term" value="F:zinc ion binding"/>
    <property type="evidence" value="ECO:0007669"/>
    <property type="project" value="InterPro"/>
</dbReference>
<feature type="repeat" description="PPR" evidence="2">
    <location>
        <begin position="92"/>
        <end position="122"/>
    </location>
</feature>
<name>A0A7I8JBW5_SPIIN</name>
<evidence type="ECO:0000313" key="4">
    <source>
        <dbReference type="EMBL" id="CAA2627969.1"/>
    </source>
</evidence>
<dbReference type="InterPro" id="IPR046848">
    <property type="entry name" value="E_motif"/>
</dbReference>
<dbReference type="Pfam" id="PF01535">
    <property type="entry name" value="PPR"/>
    <property type="match status" value="7"/>
</dbReference>
<dbReference type="PANTHER" id="PTHR47926">
    <property type="entry name" value="PENTATRICOPEPTIDE REPEAT-CONTAINING PROTEIN"/>
    <property type="match status" value="1"/>
</dbReference>
<dbReference type="InterPro" id="IPR046960">
    <property type="entry name" value="PPR_At4g14850-like_plant"/>
</dbReference>
<dbReference type="InterPro" id="IPR011990">
    <property type="entry name" value="TPR-like_helical_dom_sf"/>
</dbReference>
<evidence type="ECO:0000259" key="3">
    <source>
        <dbReference type="Pfam" id="PF14432"/>
    </source>
</evidence>
<keyword evidence="5" id="KW-1185">Reference proteome</keyword>
<feature type="repeat" description="PPR" evidence="2">
    <location>
        <begin position="477"/>
        <end position="511"/>
    </location>
</feature>
<gene>
    <name evidence="4" type="ORF">SI7747_10013618</name>
</gene>
<dbReference type="Pfam" id="PF13041">
    <property type="entry name" value="PPR_2"/>
    <property type="match status" value="3"/>
</dbReference>
<dbReference type="EMBL" id="CACRZD030000010">
    <property type="protein sequence ID" value="CAA6667225.1"/>
    <property type="molecule type" value="Genomic_DNA"/>
</dbReference>
<keyword evidence="1" id="KW-0677">Repeat</keyword>
<dbReference type="Pfam" id="PF20431">
    <property type="entry name" value="E_motif"/>
    <property type="match status" value="1"/>
</dbReference>
<reference evidence="4 5" key="1">
    <citation type="submission" date="2019-12" db="EMBL/GenBank/DDBJ databases">
        <authorList>
            <person name="Scholz U."/>
            <person name="Mascher M."/>
            <person name="Fiebig A."/>
        </authorList>
    </citation>
    <scope>NUCLEOTIDE SEQUENCE</scope>
</reference>
<feature type="domain" description="DYW" evidence="3">
    <location>
        <begin position="682"/>
        <end position="774"/>
    </location>
</feature>
<organism evidence="4">
    <name type="scientific">Spirodela intermedia</name>
    <name type="common">Intermediate duckweed</name>
    <dbReference type="NCBI Taxonomy" id="51605"/>
    <lineage>
        <taxon>Eukaryota</taxon>
        <taxon>Viridiplantae</taxon>
        <taxon>Streptophyta</taxon>
        <taxon>Embryophyta</taxon>
        <taxon>Tracheophyta</taxon>
        <taxon>Spermatophyta</taxon>
        <taxon>Magnoliopsida</taxon>
        <taxon>Liliopsida</taxon>
        <taxon>Araceae</taxon>
        <taxon>Lemnoideae</taxon>
        <taxon>Spirodela</taxon>
    </lineage>
</organism>
<evidence type="ECO:0000256" key="2">
    <source>
        <dbReference type="PROSITE-ProRule" id="PRU00708"/>
    </source>
</evidence>
<feature type="repeat" description="PPR" evidence="2">
    <location>
        <begin position="209"/>
        <end position="243"/>
    </location>
</feature>
<evidence type="ECO:0000313" key="5">
    <source>
        <dbReference type="Proteomes" id="UP001189122"/>
    </source>
</evidence>
<evidence type="ECO:0000256" key="1">
    <source>
        <dbReference type="ARBA" id="ARBA00022737"/>
    </source>
</evidence>
<dbReference type="PANTHER" id="PTHR47926:SF519">
    <property type="entry name" value="DYW DOMAIN-CONTAINING PROTEIN"/>
    <property type="match status" value="1"/>
</dbReference>